<dbReference type="EMBL" id="KK117576">
    <property type="protein sequence ID" value="KFM70831.1"/>
    <property type="molecule type" value="Genomic_DNA"/>
</dbReference>
<dbReference type="PROSITE" id="PS51406">
    <property type="entry name" value="FIBRINOGEN_C_2"/>
    <property type="match status" value="1"/>
</dbReference>
<proteinExistence type="predicted"/>
<dbReference type="OMA" id="QIWPRNR"/>
<gene>
    <name evidence="4" type="ORF">X975_23998</name>
</gene>
<name>A0A087U0E2_STEMI</name>
<dbReference type="InterPro" id="IPR036056">
    <property type="entry name" value="Fibrinogen-like_C"/>
</dbReference>
<dbReference type="OrthoDB" id="6145874at2759"/>
<dbReference type="PROSITE" id="PS00514">
    <property type="entry name" value="FIBRINOGEN_C_1"/>
    <property type="match status" value="1"/>
</dbReference>
<evidence type="ECO:0000313" key="4">
    <source>
        <dbReference type="EMBL" id="KFM70831.1"/>
    </source>
</evidence>
<dbReference type="Pfam" id="PF00147">
    <property type="entry name" value="Fibrinogen_C"/>
    <property type="match status" value="1"/>
</dbReference>
<evidence type="ECO:0000313" key="5">
    <source>
        <dbReference type="Proteomes" id="UP000054359"/>
    </source>
</evidence>
<feature type="chain" id="PRO_5001830056" evidence="2">
    <location>
        <begin position="24"/>
        <end position="258"/>
    </location>
</feature>
<accession>A0A087U0E2</accession>
<dbReference type="InterPro" id="IPR020837">
    <property type="entry name" value="Fibrinogen_CS"/>
</dbReference>
<evidence type="ECO:0000256" key="1">
    <source>
        <dbReference type="ARBA" id="ARBA00023157"/>
    </source>
</evidence>
<dbReference type="PANTHER" id="PTHR19143">
    <property type="entry name" value="FIBRINOGEN/TENASCIN/ANGIOPOEITIN"/>
    <property type="match status" value="1"/>
</dbReference>
<evidence type="ECO:0000259" key="3">
    <source>
        <dbReference type="PROSITE" id="PS51406"/>
    </source>
</evidence>
<dbReference type="NCBIfam" id="NF040941">
    <property type="entry name" value="GGGWT_bact"/>
    <property type="match status" value="1"/>
</dbReference>
<keyword evidence="2" id="KW-0732">Signal</keyword>
<dbReference type="CDD" id="cd00087">
    <property type="entry name" value="FReD"/>
    <property type="match status" value="1"/>
</dbReference>
<dbReference type="InterPro" id="IPR014716">
    <property type="entry name" value="Fibrinogen_a/b/g_C_1"/>
</dbReference>
<sequence length="258" mass="29514">MTLAHTFALQVCILGILFTAAFSDETIKEPSKCESAKAAKAETYLETAAAMIDKLKEALPEGGYADCSCPPKPMDCEEVLKCGHNRSGVYQIWPRNRIMTGSIGVFCDLETNGGGWTVIQRRGDFKRPPDFFYKSWHKYKTGFGDLRRDFWLGNDNIYALTNQKKYYLRIHLTDFENNTRYAVYDQFWIDNESQRYQLHVYDYSGDAGDAFSRAHDGQLFSTMDRDHDNSTENCAEKHKGGWWYAACHTANLNGLYHG</sequence>
<dbReference type="GO" id="GO:0005615">
    <property type="term" value="C:extracellular space"/>
    <property type="evidence" value="ECO:0007669"/>
    <property type="project" value="TreeGrafter"/>
</dbReference>
<reference evidence="4 5" key="1">
    <citation type="submission" date="2013-11" db="EMBL/GenBank/DDBJ databases">
        <title>Genome sequencing of Stegodyphus mimosarum.</title>
        <authorList>
            <person name="Bechsgaard J."/>
        </authorList>
    </citation>
    <scope>NUCLEOTIDE SEQUENCE [LARGE SCALE GENOMIC DNA]</scope>
</reference>
<dbReference type="InterPro" id="IPR002181">
    <property type="entry name" value="Fibrinogen_a/b/g_C_dom"/>
</dbReference>
<keyword evidence="1" id="KW-1015">Disulfide bond</keyword>
<dbReference type="InterPro" id="IPR050373">
    <property type="entry name" value="Fibrinogen_C-term_domain"/>
</dbReference>
<dbReference type="Gene3D" id="3.90.215.10">
    <property type="entry name" value="Gamma Fibrinogen, chain A, domain 1"/>
    <property type="match status" value="1"/>
</dbReference>
<feature type="signal peptide" evidence="2">
    <location>
        <begin position="1"/>
        <end position="23"/>
    </location>
</feature>
<dbReference type="SMART" id="SM00186">
    <property type="entry name" value="FBG"/>
    <property type="match status" value="1"/>
</dbReference>
<protein>
    <submittedName>
        <fullName evidence="4">Techylectin-5A</fullName>
    </submittedName>
</protein>
<feature type="non-terminal residue" evidence="4">
    <location>
        <position position="258"/>
    </location>
</feature>
<dbReference type="SUPFAM" id="SSF56496">
    <property type="entry name" value="Fibrinogen C-terminal domain-like"/>
    <property type="match status" value="1"/>
</dbReference>
<dbReference type="AlphaFoldDB" id="A0A087U0E2"/>
<keyword evidence="5" id="KW-1185">Reference proteome</keyword>
<dbReference type="Proteomes" id="UP000054359">
    <property type="component" value="Unassembled WGS sequence"/>
</dbReference>
<organism evidence="4 5">
    <name type="scientific">Stegodyphus mimosarum</name>
    <name type="common">African social velvet spider</name>
    <dbReference type="NCBI Taxonomy" id="407821"/>
    <lineage>
        <taxon>Eukaryota</taxon>
        <taxon>Metazoa</taxon>
        <taxon>Ecdysozoa</taxon>
        <taxon>Arthropoda</taxon>
        <taxon>Chelicerata</taxon>
        <taxon>Arachnida</taxon>
        <taxon>Araneae</taxon>
        <taxon>Araneomorphae</taxon>
        <taxon>Entelegynae</taxon>
        <taxon>Eresoidea</taxon>
        <taxon>Eresidae</taxon>
        <taxon>Stegodyphus</taxon>
    </lineage>
</organism>
<evidence type="ECO:0000256" key="2">
    <source>
        <dbReference type="SAM" id="SignalP"/>
    </source>
</evidence>
<feature type="domain" description="Fibrinogen C-terminal" evidence="3">
    <location>
        <begin position="67"/>
        <end position="258"/>
    </location>
</feature>
<dbReference type="STRING" id="407821.A0A087U0E2"/>